<dbReference type="InterPro" id="IPR002710">
    <property type="entry name" value="Dilute_dom"/>
</dbReference>
<dbReference type="RefSeq" id="XP_013023984.1">
    <property type="nucleotide sequence ID" value="XM_013168530.1"/>
</dbReference>
<proteinExistence type="predicted"/>
<dbReference type="STRING" id="653667.S9X2V7"/>
<gene>
    <name evidence="3" type="ORF">SPOG_02588</name>
</gene>
<evidence type="ECO:0000313" key="3">
    <source>
        <dbReference type="EMBL" id="EPY51417.1"/>
    </source>
</evidence>
<protein>
    <submittedName>
        <fullName evidence="3">Fungal protein</fullName>
    </submittedName>
</protein>
<dbReference type="eggNOG" id="ENOG502QRMC">
    <property type="taxonomic scope" value="Eukaryota"/>
</dbReference>
<dbReference type="HOGENOM" id="CLU_491033_0_0_1"/>
<feature type="region of interest" description="Disordered" evidence="1">
    <location>
        <begin position="1"/>
        <end position="34"/>
    </location>
</feature>
<dbReference type="AlphaFoldDB" id="S9X2V7"/>
<dbReference type="InterPro" id="IPR037986">
    <property type="entry name" value="Myo5p-like_CBD_DIL"/>
</dbReference>
<dbReference type="PANTHER" id="PTHR16027">
    <property type="entry name" value="DILUTE DOMAIN-CONTAINING PROTEIN YPR089W"/>
    <property type="match status" value="1"/>
</dbReference>
<dbReference type="EMBL" id="KE546991">
    <property type="protein sequence ID" value="EPY51417.1"/>
    <property type="molecule type" value="Genomic_DNA"/>
</dbReference>
<dbReference type="CDD" id="cd15473">
    <property type="entry name" value="Myo5p-like_CBD_DIL_ANK"/>
    <property type="match status" value="1"/>
</dbReference>
<accession>S9X2V7</accession>
<feature type="compositionally biased region" description="Polar residues" evidence="1">
    <location>
        <begin position="8"/>
        <end position="19"/>
    </location>
</feature>
<dbReference type="OrthoDB" id="426293at2759"/>
<evidence type="ECO:0000259" key="2">
    <source>
        <dbReference type="PROSITE" id="PS51126"/>
    </source>
</evidence>
<dbReference type="SMART" id="SM01132">
    <property type="entry name" value="DIL"/>
    <property type="match status" value="1"/>
</dbReference>
<evidence type="ECO:0000256" key="1">
    <source>
        <dbReference type="SAM" id="MobiDB-lite"/>
    </source>
</evidence>
<dbReference type="GeneID" id="25036911"/>
<sequence length="569" mass="65361">MERLDDNGSFNGEKTSSFDGMNEKVMPNSSQNRLKSSNYNLENDIFNTVGIWNNDAPKGTQESLQEGNDLIPANQGLGLELDLGNIMLETHNLDSANWNSGKYDQEGVGINDNNYDWQYFVFDEREIGSMLQLFVQEFRPERPSLRLAPAKLFYLASRFAYSYMPKSKNIGHDLLAGFLDSVHQVIQANCQDMVLCVMWLANVCLLSFYLQRDARLEELTGEIQRECCQLVSEIYLLVCKDAIRRMEENLEEGMLKYTGIQGLDSILHSRSWNFLRRRHVTDNPSSPRSTPSASPRNITKVIASTLHLLEVFYVHPLLRIQCIERLYRWLAARLFNIVLSTKKYHSRAAAMEIRFNISSLEEWSQTNSARLKKPIDYPGEDFQVSLTPHLTPLTQLLQWLQCLYRLSEEDEPEALQETLGSLDALNPRQFLVVAKSYRPDSSETKVSRSFLKRLEVYHREELRKTLEAAQDDGVVNEFELTKDEDQLQSLTLPTKAQLANAYSTVASANAFNNDRKVLFQPHVSNDIIDRLEENGISMDRAELPTSVFEDELSKREWRPDQEVEELMGA</sequence>
<dbReference type="PROSITE" id="PS51126">
    <property type="entry name" value="DILUTE"/>
    <property type="match status" value="1"/>
</dbReference>
<evidence type="ECO:0000313" key="4">
    <source>
        <dbReference type="Proteomes" id="UP000015464"/>
    </source>
</evidence>
<dbReference type="PANTHER" id="PTHR16027:SF6">
    <property type="entry name" value="DILUTE DOMAIN-CONTAINING PROTEIN"/>
    <property type="match status" value="1"/>
</dbReference>
<feature type="domain" description="Dilute" evidence="2">
    <location>
        <begin position="176"/>
        <end position="460"/>
    </location>
</feature>
<dbReference type="GO" id="GO:0051020">
    <property type="term" value="F:GTPase binding"/>
    <property type="evidence" value="ECO:0007669"/>
    <property type="project" value="TreeGrafter"/>
</dbReference>
<dbReference type="InterPro" id="IPR052072">
    <property type="entry name" value="Vascular_dev_regulator"/>
</dbReference>
<dbReference type="OMA" id="WLQCLYR"/>
<organism evidence="3 4">
    <name type="scientific">Schizosaccharomyces cryophilus (strain OY26 / ATCC MYA-4695 / CBS 11777 / NBRC 106824 / NRRL Y48691)</name>
    <name type="common">Fission yeast</name>
    <dbReference type="NCBI Taxonomy" id="653667"/>
    <lineage>
        <taxon>Eukaryota</taxon>
        <taxon>Fungi</taxon>
        <taxon>Dikarya</taxon>
        <taxon>Ascomycota</taxon>
        <taxon>Taphrinomycotina</taxon>
        <taxon>Schizosaccharomycetes</taxon>
        <taxon>Schizosaccharomycetales</taxon>
        <taxon>Schizosaccharomycetaceae</taxon>
        <taxon>Schizosaccharomyces</taxon>
    </lineage>
</organism>
<name>S9X2V7_SCHCR</name>
<keyword evidence="4" id="KW-1185">Reference proteome</keyword>
<reference evidence="3 4" key="1">
    <citation type="journal article" date="2011" name="Science">
        <title>Comparative functional genomics of the fission yeasts.</title>
        <authorList>
            <person name="Rhind N."/>
            <person name="Chen Z."/>
            <person name="Yassour M."/>
            <person name="Thompson D.A."/>
            <person name="Haas B.J."/>
            <person name="Habib N."/>
            <person name="Wapinski I."/>
            <person name="Roy S."/>
            <person name="Lin M.F."/>
            <person name="Heiman D.I."/>
            <person name="Young S.K."/>
            <person name="Furuya K."/>
            <person name="Guo Y."/>
            <person name="Pidoux A."/>
            <person name="Chen H.M."/>
            <person name="Robbertse B."/>
            <person name="Goldberg J.M."/>
            <person name="Aoki K."/>
            <person name="Bayne E.H."/>
            <person name="Berlin A.M."/>
            <person name="Desjardins C.A."/>
            <person name="Dobbs E."/>
            <person name="Dukaj L."/>
            <person name="Fan L."/>
            <person name="FitzGerald M.G."/>
            <person name="French C."/>
            <person name="Gujja S."/>
            <person name="Hansen K."/>
            <person name="Keifenheim D."/>
            <person name="Levin J.Z."/>
            <person name="Mosher R.A."/>
            <person name="Mueller C.A."/>
            <person name="Pfiffner J."/>
            <person name="Priest M."/>
            <person name="Russ C."/>
            <person name="Smialowska A."/>
            <person name="Swoboda P."/>
            <person name="Sykes S.M."/>
            <person name="Vaughn M."/>
            <person name="Vengrova S."/>
            <person name="Yoder R."/>
            <person name="Zeng Q."/>
            <person name="Allshire R."/>
            <person name="Baulcombe D."/>
            <person name="Birren B.W."/>
            <person name="Brown W."/>
            <person name="Ekwall K."/>
            <person name="Kellis M."/>
            <person name="Leatherwood J."/>
            <person name="Levin H."/>
            <person name="Margalit H."/>
            <person name="Martienssen R."/>
            <person name="Nieduszynski C.A."/>
            <person name="Spatafora J.W."/>
            <person name="Friedman N."/>
            <person name="Dalgaard J.Z."/>
            <person name="Baumann P."/>
            <person name="Niki H."/>
            <person name="Regev A."/>
            <person name="Nusbaum C."/>
        </authorList>
    </citation>
    <scope>NUCLEOTIDE SEQUENCE [LARGE SCALE GENOMIC DNA]</scope>
    <source>
        <strain evidence="4">OY26 / ATCC MYA-4695 / CBS 11777 / NBRC 106824 / NRRL Y48691</strain>
    </source>
</reference>
<dbReference type="Pfam" id="PF01843">
    <property type="entry name" value="DIL"/>
    <property type="match status" value="1"/>
</dbReference>
<dbReference type="Proteomes" id="UP000015464">
    <property type="component" value="Unassembled WGS sequence"/>
</dbReference>